<feature type="region of interest" description="Disordered" evidence="2">
    <location>
        <begin position="24"/>
        <end position="53"/>
    </location>
</feature>
<feature type="chain" id="PRO_5006670818" description="Secreted protein" evidence="3">
    <location>
        <begin position="23"/>
        <end position="384"/>
    </location>
</feature>
<evidence type="ECO:0000256" key="2">
    <source>
        <dbReference type="SAM" id="MobiDB-lite"/>
    </source>
</evidence>
<keyword evidence="5" id="KW-1185">Reference proteome</keyword>
<dbReference type="RefSeq" id="WP_040910975.1">
    <property type="nucleotide sequence ID" value="NZ_LLZU01000001.1"/>
</dbReference>
<feature type="compositionally biased region" description="Low complexity" evidence="2">
    <location>
        <begin position="31"/>
        <end position="41"/>
    </location>
</feature>
<dbReference type="Proteomes" id="UP000050867">
    <property type="component" value="Unassembled WGS sequence"/>
</dbReference>
<proteinExistence type="predicted"/>
<evidence type="ECO:0000313" key="5">
    <source>
        <dbReference type="Proteomes" id="UP000050867"/>
    </source>
</evidence>
<gene>
    <name evidence="4" type="ORF">AQ490_01530</name>
</gene>
<keyword evidence="1 3" id="KW-0732">Signal</keyword>
<evidence type="ECO:0000256" key="3">
    <source>
        <dbReference type="SAM" id="SignalP"/>
    </source>
</evidence>
<dbReference type="OrthoDB" id="5121599at2"/>
<evidence type="ECO:0008006" key="6">
    <source>
        <dbReference type="Google" id="ProtNLM"/>
    </source>
</evidence>
<dbReference type="eggNOG" id="COG3591">
    <property type="taxonomic scope" value="Bacteria"/>
</dbReference>
<organism evidence="4 5">
    <name type="scientific">Wenjunlia vitaminophila</name>
    <name type="common">Streptomyces vitaminophilus</name>
    <dbReference type="NCBI Taxonomy" id="76728"/>
    <lineage>
        <taxon>Bacteria</taxon>
        <taxon>Bacillati</taxon>
        <taxon>Actinomycetota</taxon>
        <taxon>Actinomycetes</taxon>
        <taxon>Kitasatosporales</taxon>
        <taxon>Streptomycetaceae</taxon>
        <taxon>Wenjunlia</taxon>
    </lineage>
</organism>
<comment type="caution">
    <text evidence="4">The sequence shown here is derived from an EMBL/GenBank/DDBJ whole genome shotgun (WGS) entry which is preliminary data.</text>
</comment>
<dbReference type="EMBL" id="LLZU01000001">
    <property type="protein sequence ID" value="KRV51464.1"/>
    <property type="molecule type" value="Genomic_DNA"/>
</dbReference>
<evidence type="ECO:0000313" key="4">
    <source>
        <dbReference type="EMBL" id="KRV51464.1"/>
    </source>
</evidence>
<dbReference type="Gene3D" id="2.40.10.10">
    <property type="entry name" value="Trypsin-like serine proteases"/>
    <property type="match status" value="2"/>
</dbReference>
<dbReference type="InterPro" id="IPR009003">
    <property type="entry name" value="Peptidase_S1_PA"/>
</dbReference>
<sequence>MSSIRRLAAVCGVVTALLVATACGPEDDSAGSDTSGGASASKDAKEDFKLPDGLPTTLDQLKDWRWDDWEGWAKEAAQDAFKNPLVKDLWDAARMQQAVPLDMEFDLKDGGGDGQDTTDPVPDPVEAQRVETPYTDHAAPIGKIFFDTPDSPAVCSGTVIKDPAHPGKSNLVWTAGHCVHGGTEGGWYRNIQFVPAYNNKGQDPINNEVTEDDLSPYGAYWAEWVQTSDQWIEQGASTGGAGASYDYAVLKVVPVNGSNKSLEETVGNALPVWFDAPWDSLRKGVTAYGYPAAPPFDGQIMHRCDDTGTKLSLDESAPTMVRIGCTMTGGSSGGGWVTLGEDGKPALVSNTSIGPNDNTWLAGPYLGEVAQGVYQEISDKFADS</sequence>
<protein>
    <recommendedName>
        <fullName evidence="6">Secreted protein</fullName>
    </recommendedName>
</protein>
<dbReference type="PROSITE" id="PS51257">
    <property type="entry name" value="PROKAR_LIPOPROTEIN"/>
    <property type="match status" value="1"/>
</dbReference>
<dbReference type="STRING" id="76728.AQ490_01530"/>
<evidence type="ECO:0000256" key="1">
    <source>
        <dbReference type="ARBA" id="ARBA00022729"/>
    </source>
</evidence>
<dbReference type="PANTHER" id="PTHR15462">
    <property type="entry name" value="SERINE PROTEASE"/>
    <property type="match status" value="1"/>
</dbReference>
<reference evidence="4 5" key="1">
    <citation type="submission" date="2015-10" db="EMBL/GenBank/DDBJ databases">
        <title>Draft genome sequence of pyrrolomycin-producing Streptomyces vitaminophilus.</title>
        <authorList>
            <person name="Graham D.E."/>
            <person name="Mahan K.M."/>
            <person name="Klingeman D.M."/>
            <person name="Hettich R.L."/>
            <person name="Parry R.J."/>
        </authorList>
    </citation>
    <scope>NUCLEOTIDE SEQUENCE [LARGE SCALE GENOMIC DNA]</scope>
    <source>
        <strain evidence="4 5">ATCC 31673</strain>
    </source>
</reference>
<dbReference type="SUPFAM" id="SSF50494">
    <property type="entry name" value="Trypsin-like serine proteases"/>
    <property type="match status" value="1"/>
</dbReference>
<dbReference type="AlphaFoldDB" id="A0A0T6LZK4"/>
<feature type="signal peptide" evidence="3">
    <location>
        <begin position="1"/>
        <end position="22"/>
    </location>
</feature>
<accession>A0A0T6LZK4</accession>
<dbReference type="InterPro" id="IPR043504">
    <property type="entry name" value="Peptidase_S1_PA_chymotrypsin"/>
</dbReference>
<dbReference type="InterPro" id="IPR050966">
    <property type="entry name" value="Glutamyl_endopeptidase"/>
</dbReference>
<dbReference type="PANTHER" id="PTHR15462:SF19">
    <property type="entry name" value="PEPTIDASE S1 DOMAIN-CONTAINING PROTEIN"/>
    <property type="match status" value="1"/>
</dbReference>
<name>A0A0T6LZK4_WENVI</name>